<keyword evidence="2" id="KW-0808">Transferase</keyword>
<dbReference type="Gene3D" id="1.10.340.70">
    <property type="match status" value="1"/>
</dbReference>
<reference evidence="10" key="1">
    <citation type="submission" date="2014-07" db="EMBL/GenBank/DDBJ databases">
        <authorList>
            <person name="Martin A.A"/>
            <person name="De Silva N."/>
        </authorList>
    </citation>
    <scope>NUCLEOTIDE SEQUENCE</scope>
</reference>
<dbReference type="InterPro" id="IPR036397">
    <property type="entry name" value="RNaseH_sf"/>
</dbReference>
<dbReference type="AlphaFoldDB" id="A0A0K0FRL5"/>
<dbReference type="GO" id="GO:0015074">
    <property type="term" value="P:DNA integration"/>
    <property type="evidence" value="ECO:0007669"/>
    <property type="project" value="InterPro"/>
</dbReference>
<feature type="domain" description="Integrase catalytic" evidence="9">
    <location>
        <begin position="974"/>
        <end position="1131"/>
    </location>
</feature>
<proteinExistence type="predicted"/>
<keyword evidence="7" id="KW-0695">RNA-directed DNA polymerase</keyword>
<evidence type="ECO:0000256" key="7">
    <source>
        <dbReference type="ARBA" id="ARBA00022918"/>
    </source>
</evidence>
<dbReference type="CDD" id="cd01647">
    <property type="entry name" value="RT_LTR"/>
    <property type="match status" value="1"/>
</dbReference>
<dbReference type="SUPFAM" id="SSF53098">
    <property type="entry name" value="Ribonuclease H-like"/>
    <property type="match status" value="1"/>
</dbReference>
<dbReference type="GO" id="GO:0004519">
    <property type="term" value="F:endonuclease activity"/>
    <property type="evidence" value="ECO:0007669"/>
    <property type="project" value="UniProtKB-KW"/>
</dbReference>
<evidence type="ECO:0000256" key="4">
    <source>
        <dbReference type="ARBA" id="ARBA00022722"/>
    </source>
</evidence>
<feature type="domain" description="Reverse transcriptase" evidence="8">
    <location>
        <begin position="416"/>
        <end position="595"/>
    </location>
</feature>
<dbReference type="Gene3D" id="3.30.420.10">
    <property type="entry name" value="Ribonuclease H-like superfamily/Ribonuclease H"/>
    <property type="match status" value="1"/>
</dbReference>
<dbReference type="GO" id="GO:0042575">
    <property type="term" value="C:DNA polymerase complex"/>
    <property type="evidence" value="ECO:0007669"/>
    <property type="project" value="UniProtKB-ARBA"/>
</dbReference>
<accession>A0A0K0FRL5</accession>
<keyword evidence="6" id="KW-0378">Hydrolase</keyword>
<evidence type="ECO:0000256" key="6">
    <source>
        <dbReference type="ARBA" id="ARBA00022801"/>
    </source>
</evidence>
<dbReference type="STRING" id="75913.A0A0K0FRL5"/>
<evidence type="ECO:0000256" key="5">
    <source>
        <dbReference type="ARBA" id="ARBA00022759"/>
    </source>
</evidence>
<dbReference type="SUPFAM" id="SSF56672">
    <property type="entry name" value="DNA/RNA polymerases"/>
    <property type="match status" value="1"/>
</dbReference>
<protein>
    <recommendedName>
        <fullName evidence="1">RNA-directed DNA polymerase</fullName>
        <ecNumber evidence="1">2.7.7.49</ecNumber>
    </recommendedName>
</protein>
<dbReference type="InterPro" id="IPR000477">
    <property type="entry name" value="RT_dom"/>
</dbReference>
<evidence type="ECO:0000313" key="11">
    <source>
        <dbReference type="WBParaSite" id="SVE_1265900.1"/>
    </source>
</evidence>
<reference evidence="11" key="2">
    <citation type="submission" date="2015-08" db="UniProtKB">
        <authorList>
            <consortium name="WormBaseParasite"/>
        </authorList>
    </citation>
    <scope>IDENTIFICATION</scope>
</reference>
<dbReference type="PANTHER" id="PTHR37984:SF5">
    <property type="entry name" value="PROTEIN NYNRIN-LIKE"/>
    <property type="match status" value="1"/>
</dbReference>
<organism evidence="10 11">
    <name type="scientific">Strongyloides venezuelensis</name>
    <name type="common">Threadworm</name>
    <dbReference type="NCBI Taxonomy" id="75913"/>
    <lineage>
        <taxon>Eukaryota</taxon>
        <taxon>Metazoa</taxon>
        <taxon>Ecdysozoa</taxon>
        <taxon>Nematoda</taxon>
        <taxon>Chromadorea</taxon>
        <taxon>Rhabditida</taxon>
        <taxon>Tylenchina</taxon>
        <taxon>Panagrolaimomorpha</taxon>
        <taxon>Strongyloidoidea</taxon>
        <taxon>Strongyloididae</taxon>
        <taxon>Strongyloides</taxon>
    </lineage>
</organism>
<dbReference type="WBParaSite" id="SVE_1265900.1">
    <property type="protein sequence ID" value="SVE_1265900.1"/>
    <property type="gene ID" value="SVE_1265900"/>
</dbReference>
<evidence type="ECO:0000259" key="9">
    <source>
        <dbReference type="PROSITE" id="PS50994"/>
    </source>
</evidence>
<keyword evidence="5" id="KW-0255">Endonuclease</keyword>
<dbReference type="InterPro" id="IPR050951">
    <property type="entry name" value="Retrovirus_Pol_polyprotein"/>
</dbReference>
<dbReference type="PANTHER" id="PTHR37984">
    <property type="entry name" value="PROTEIN CBG26694"/>
    <property type="match status" value="1"/>
</dbReference>
<evidence type="ECO:0000256" key="3">
    <source>
        <dbReference type="ARBA" id="ARBA00022695"/>
    </source>
</evidence>
<dbReference type="Gene3D" id="3.30.70.270">
    <property type="match status" value="2"/>
</dbReference>
<dbReference type="Gene3D" id="3.10.20.370">
    <property type="match status" value="1"/>
</dbReference>
<dbReference type="InterPro" id="IPR043502">
    <property type="entry name" value="DNA/RNA_pol_sf"/>
</dbReference>
<dbReference type="InterPro" id="IPR001584">
    <property type="entry name" value="Integrase_cat-core"/>
</dbReference>
<evidence type="ECO:0000256" key="2">
    <source>
        <dbReference type="ARBA" id="ARBA00022679"/>
    </source>
</evidence>
<keyword evidence="10" id="KW-1185">Reference proteome</keyword>
<dbReference type="CDD" id="cd09274">
    <property type="entry name" value="RNase_HI_RT_Ty3"/>
    <property type="match status" value="1"/>
</dbReference>
<keyword evidence="3" id="KW-0548">Nucleotidyltransferase</keyword>
<dbReference type="Gene3D" id="3.10.10.10">
    <property type="entry name" value="HIV Type 1 Reverse Transcriptase, subunit A, domain 1"/>
    <property type="match status" value="1"/>
</dbReference>
<dbReference type="InterPro" id="IPR043128">
    <property type="entry name" value="Rev_trsase/Diguanyl_cyclase"/>
</dbReference>
<dbReference type="Proteomes" id="UP000035680">
    <property type="component" value="Unassembled WGS sequence"/>
</dbReference>
<dbReference type="InterPro" id="IPR041588">
    <property type="entry name" value="Integrase_H2C2"/>
</dbReference>
<dbReference type="InterPro" id="IPR012337">
    <property type="entry name" value="RNaseH-like_sf"/>
</dbReference>
<evidence type="ECO:0000313" key="10">
    <source>
        <dbReference type="Proteomes" id="UP000035680"/>
    </source>
</evidence>
<evidence type="ECO:0000256" key="1">
    <source>
        <dbReference type="ARBA" id="ARBA00012493"/>
    </source>
</evidence>
<name>A0A0K0FRL5_STRVS</name>
<dbReference type="PROSITE" id="PS50994">
    <property type="entry name" value="INTEGRASE"/>
    <property type="match status" value="1"/>
</dbReference>
<dbReference type="Pfam" id="PF00078">
    <property type="entry name" value="RVT_1"/>
    <property type="match status" value="1"/>
</dbReference>
<dbReference type="GO" id="GO:0016787">
    <property type="term" value="F:hydrolase activity"/>
    <property type="evidence" value="ECO:0007669"/>
    <property type="project" value="UniProtKB-KW"/>
</dbReference>
<sequence length="1190" mass="137472">MKEESDALMKMSKAELSSLLSSTLSNQPKVKSLFAGQMDFDLFLLSNHHFFCNLPLLTVESEKVGKLIQTLSDDVVKELAEFFGIKFMSSTSYDSVIEYLQERYNKKESRFSVIARLSDTSKKQDTLFDWFSRLRSMTHQFKAKFSTELCDLVIIKDIISQLHEPLKIESIKYVESTSLKELNLTNFLSYVETLQLATSIDQIDAFKVVRKKRQRKNPRYRKRSFGTKQKDVDTITFDSVDFLSTCSKFIAVNLSSTVSCNMKIDTGADDSVLPFSFYKKNLSNVPLQKTSKICTSATNAPIKVYGFFNFLFNNVSYPCYVADVARPLLGGNAAWIAVQLQLSSKVDEIKHDPNLLSQIKQKFPNLFNLSGKQTGVHDYVVDDDILNHHPIFIPPRRIPLGLENDVKSIIEEWEKQNIITKHTSIAKWNTPLCLVKASTKPLRICMDFSATVNRVTSTRCTLLDNFDVLFRDLSDAYFFTHLDLSSAFLQLRLSDSLSSIMTFKVLNTTYKWLRCPFGYKNSPYHMQTFLSWVLRDCVEFTKIYYDDILIYASNMSDLTKYTFQVCEQLDYYNFVLNVQKSVFGSNVVCFLGWKIQNGKRYWTDAAKNSILSIRSPQNVADIRTILGVCAHYADAIPNLMNFIPLLSPLCRKYAKFEWSSTLESLFQKFKASILSLSHSYFFEKNRPTYLSCDASSIAIGGVLEQQVNIGGKSVRVPVLYFSKALSQSQINYSQTEKELFALITGLQKFKYYIMASNCKVFVDHKALCYLIDVSQGKKPIPDHISGRLQRWLLIVQSYCLSVDFIPTSNFCMPDLLSRMVATMDTSSELVISEMHVEREFAAVNFNTFFSESDFRSATSEDVDICRIKKFLSDGFPVFSSLSKHDKWIYRNKKHFVLKDEVLFYKNRYYLPSKLIPQLLKQLHKNHNSVASMYSMVLNECYFKNCYEDLMRLWKDCAKCQQSRRKPPIRFSFWKASRPRQFIHLDICYCFGHKILLAVDNWSDFPSAWLLKSITSSSIISCCKEYLLTYGPIEFFIVDSGRQFISKEFLSVFLNVKIVPPEAHHCNGKVERHCQNLKKFVQQNYGTKITDILDDYLFKYRYETISLGQEPSYHKFFNTIVNFPRILNMKTSENANEKVRQFSIKQTVKAFHKTGTKWREGIIIDKLSDFIYAIRLSNGATITRHVNEIIN</sequence>
<keyword evidence="4" id="KW-0540">Nuclease</keyword>
<dbReference type="Pfam" id="PF17917">
    <property type="entry name" value="RT_RNaseH"/>
    <property type="match status" value="1"/>
</dbReference>
<dbReference type="GO" id="GO:0003676">
    <property type="term" value="F:nucleic acid binding"/>
    <property type="evidence" value="ECO:0007669"/>
    <property type="project" value="InterPro"/>
</dbReference>
<dbReference type="Pfam" id="PF17921">
    <property type="entry name" value="Integrase_H2C2"/>
    <property type="match status" value="1"/>
</dbReference>
<dbReference type="PROSITE" id="PS50878">
    <property type="entry name" value="RT_POL"/>
    <property type="match status" value="1"/>
</dbReference>
<dbReference type="EC" id="2.7.7.49" evidence="1"/>
<dbReference type="InterPro" id="IPR041373">
    <property type="entry name" value="RT_RNaseH"/>
</dbReference>
<evidence type="ECO:0000259" key="8">
    <source>
        <dbReference type="PROSITE" id="PS50878"/>
    </source>
</evidence>
<dbReference type="GO" id="GO:0003964">
    <property type="term" value="F:RNA-directed DNA polymerase activity"/>
    <property type="evidence" value="ECO:0007669"/>
    <property type="project" value="UniProtKB-KW"/>
</dbReference>